<evidence type="ECO:0008006" key="4">
    <source>
        <dbReference type="Google" id="ProtNLM"/>
    </source>
</evidence>
<accession>A0ABU9BRY0</accession>
<sequence length="375" mass="39952">MNMNPAPRSPSALRALRTAASVLYLAAAGVHAAAPQYAVSVVKEDSRVDIGGGAYFKYSFYGLSMNDAGKVLVVESTSGAQYVTRYAVYSKNGERQKDMTCLDYYGAAVGINNFGDVARYCDLQPERVTSSVVKGKGFDAEIHGFDDPGDVTDGFFADAWAYGLSDNGYVVGAASGEIQVRYRGFIRNPDDSMLEIGTFGGERSEAKAVNSKGVAVGWAETSDGSQHAFKCRSGLLIDIGTLGGKTSYATDINDAGQVLGSAEDTTGMTKAFIHQGSKLTAIPAPADAQTYGEAINRRGWAVGRYRMGSGESGGFLYDGANFYKINELLAEADADWKIEGVSDINNHGWILAKGRRKGAEFSAVILLRPLQPAQP</sequence>
<keyword evidence="1" id="KW-0732">Signal</keyword>
<reference evidence="2 3" key="1">
    <citation type="submission" date="2024-04" db="EMBL/GenBank/DDBJ databases">
        <title>Novel species of the genus Ideonella isolated from streams.</title>
        <authorList>
            <person name="Lu H."/>
        </authorList>
    </citation>
    <scope>NUCLEOTIDE SEQUENCE [LARGE SCALE GENOMIC DNA]</scope>
    <source>
        <strain evidence="2 3">DXS29W</strain>
    </source>
</reference>
<keyword evidence="3" id="KW-1185">Reference proteome</keyword>
<protein>
    <recommendedName>
        <fullName evidence="4">HAF repeat-containing protein</fullName>
    </recommendedName>
</protein>
<dbReference type="Proteomes" id="UP001371218">
    <property type="component" value="Unassembled WGS sequence"/>
</dbReference>
<proteinExistence type="predicted"/>
<evidence type="ECO:0000313" key="2">
    <source>
        <dbReference type="EMBL" id="MEK8032208.1"/>
    </source>
</evidence>
<dbReference type="NCBIfam" id="TIGR02913">
    <property type="entry name" value="HAF_rpt"/>
    <property type="match status" value="2"/>
</dbReference>
<gene>
    <name evidence="2" type="ORF">AACH06_15375</name>
</gene>
<dbReference type="EMBL" id="JBBUTG010000009">
    <property type="protein sequence ID" value="MEK8032208.1"/>
    <property type="molecule type" value="Genomic_DNA"/>
</dbReference>
<feature type="signal peptide" evidence="1">
    <location>
        <begin position="1"/>
        <end position="32"/>
    </location>
</feature>
<name>A0ABU9BRY0_9BURK</name>
<organism evidence="2 3">
    <name type="scientific">Ideonella lacteola</name>
    <dbReference type="NCBI Taxonomy" id="2984193"/>
    <lineage>
        <taxon>Bacteria</taxon>
        <taxon>Pseudomonadati</taxon>
        <taxon>Pseudomonadota</taxon>
        <taxon>Betaproteobacteria</taxon>
        <taxon>Burkholderiales</taxon>
        <taxon>Sphaerotilaceae</taxon>
        <taxon>Ideonella</taxon>
    </lineage>
</organism>
<dbReference type="InterPro" id="IPR014262">
    <property type="entry name" value="HAF_rpt"/>
</dbReference>
<comment type="caution">
    <text evidence="2">The sequence shown here is derived from an EMBL/GenBank/DDBJ whole genome shotgun (WGS) entry which is preliminary data.</text>
</comment>
<evidence type="ECO:0000256" key="1">
    <source>
        <dbReference type="SAM" id="SignalP"/>
    </source>
</evidence>
<feature type="chain" id="PRO_5047103275" description="HAF repeat-containing protein" evidence="1">
    <location>
        <begin position="33"/>
        <end position="375"/>
    </location>
</feature>
<evidence type="ECO:0000313" key="3">
    <source>
        <dbReference type="Proteomes" id="UP001371218"/>
    </source>
</evidence>
<dbReference type="RefSeq" id="WP_341426621.1">
    <property type="nucleotide sequence ID" value="NZ_JBBUTG010000009.1"/>
</dbReference>